<name>A0A5C5Y7W3_9PLAN</name>
<proteinExistence type="predicted"/>
<sequence>MEMGLAAALRVPEHTRLSRTGLHFIFCERQGASRRYAAGSAFADSVELIVAGDLSVQRVSIILKQNEVPHEIQTQPNKLVSRKALAAGSLGNV</sequence>
<keyword evidence="2" id="KW-1185">Reference proteome</keyword>
<gene>
    <name evidence="1" type="ORF">Pan14r_17280</name>
</gene>
<dbReference type="Proteomes" id="UP000317238">
    <property type="component" value="Unassembled WGS sequence"/>
</dbReference>
<evidence type="ECO:0000313" key="2">
    <source>
        <dbReference type="Proteomes" id="UP000317238"/>
    </source>
</evidence>
<reference evidence="1 2" key="1">
    <citation type="submission" date="2019-02" db="EMBL/GenBank/DDBJ databases">
        <title>Deep-cultivation of Planctomycetes and their phenomic and genomic characterization uncovers novel biology.</title>
        <authorList>
            <person name="Wiegand S."/>
            <person name="Jogler M."/>
            <person name="Boedeker C."/>
            <person name="Pinto D."/>
            <person name="Vollmers J."/>
            <person name="Rivas-Marin E."/>
            <person name="Kohn T."/>
            <person name="Peeters S.H."/>
            <person name="Heuer A."/>
            <person name="Rast P."/>
            <person name="Oberbeckmann S."/>
            <person name="Bunk B."/>
            <person name="Jeske O."/>
            <person name="Meyerdierks A."/>
            <person name="Storesund J.E."/>
            <person name="Kallscheuer N."/>
            <person name="Luecker S."/>
            <person name="Lage O.M."/>
            <person name="Pohl T."/>
            <person name="Merkel B.J."/>
            <person name="Hornburger P."/>
            <person name="Mueller R.-W."/>
            <person name="Bruemmer F."/>
            <person name="Labrenz M."/>
            <person name="Spormann A.M."/>
            <person name="Op Den Camp H."/>
            <person name="Overmann J."/>
            <person name="Amann R."/>
            <person name="Jetten M.S.M."/>
            <person name="Mascher T."/>
            <person name="Medema M.H."/>
            <person name="Devos D.P."/>
            <person name="Kaster A.-K."/>
            <person name="Ovreas L."/>
            <person name="Rohde M."/>
            <person name="Galperin M.Y."/>
            <person name="Jogler C."/>
        </authorList>
    </citation>
    <scope>NUCLEOTIDE SEQUENCE [LARGE SCALE GENOMIC DNA]</scope>
    <source>
        <strain evidence="1 2">Pan14r</strain>
    </source>
</reference>
<protein>
    <submittedName>
        <fullName evidence="1">Uncharacterized protein</fullName>
    </submittedName>
</protein>
<dbReference type="EMBL" id="SJPL01000001">
    <property type="protein sequence ID" value="TWT69442.1"/>
    <property type="molecule type" value="Genomic_DNA"/>
</dbReference>
<evidence type="ECO:0000313" key="1">
    <source>
        <dbReference type="EMBL" id="TWT69442.1"/>
    </source>
</evidence>
<accession>A0A5C5Y7W3</accession>
<organism evidence="1 2">
    <name type="scientific">Crateriforma conspicua</name>
    <dbReference type="NCBI Taxonomy" id="2527996"/>
    <lineage>
        <taxon>Bacteria</taxon>
        <taxon>Pseudomonadati</taxon>
        <taxon>Planctomycetota</taxon>
        <taxon>Planctomycetia</taxon>
        <taxon>Planctomycetales</taxon>
        <taxon>Planctomycetaceae</taxon>
        <taxon>Crateriforma</taxon>
    </lineage>
</organism>
<dbReference type="AlphaFoldDB" id="A0A5C5Y7W3"/>
<comment type="caution">
    <text evidence="1">The sequence shown here is derived from an EMBL/GenBank/DDBJ whole genome shotgun (WGS) entry which is preliminary data.</text>
</comment>